<feature type="transmembrane region" description="Helical" evidence="1">
    <location>
        <begin position="7"/>
        <end position="24"/>
    </location>
</feature>
<name>F4QGQ8_9CAUL</name>
<protein>
    <recommendedName>
        <fullName evidence="4">Peptidase C39-like domain-containing protein</fullName>
    </recommendedName>
</protein>
<evidence type="ECO:0000313" key="3">
    <source>
        <dbReference type="Proteomes" id="UP000006512"/>
    </source>
</evidence>
<keyword evidence="3" id="KW-1185">Reference proteome</keyword>
<gene>
    <name evidence="2" type="ORF">ABI_09470</name>
</gene>
<organism evidence="2 3">
    <name type="scientific">Asticcacaulis biprosthecium C19</name>
    <dbReference type="NCBI Taxonomy" id="715226"/>
    <lineage>
        <taxon>Bacteria</taxon>
        <taxon>Pseudomonadati</taxon>
        <taxon>Pseudomonadota</taxon>
        <taxon>Alphaproteobacteria</taxon>
        <taxon>Caulobacterales</taxon>
        <taxon>Caulobacteraceae</taxon>
        <taxon>Asticcacaulis</taxon>
    </lineage>
</organism>
<keyword evidence="1" id="KW-0812">Transmembrane</keyword>
<evidence type="ECO:0000313" key="2">
    <source>
        <dbReference type="EMBL" id="EGF92510.1"/>
    </source>
</evidence>
<evidence type="ECO:0000256" key="1">
    <source>
        <dbReference type="SAM" id="Phobius"/>
    </source>
</evidence>
<keyword evidence="1" id="KW-1133">Transmembrane helix</keyword>
<dbReference type="AlphaFoldDB" id="F4QGQ8"/>
<evidence type="ECO:0008006" key="4">
    <source>
        <dbReference type="Google" id="ProtNLM"/>
    </source>
</evidence>
<dbReference type="Proteomes" id="UP000006512">
    <property type="component" value="Unassembled WGS sequence"/>
</dbReference>
<dbReference type="eggNOG" id="ENOG502ZGSI">
    <property type="taxonomic scope" value="Bacteria"/>
</dbReference>
<proteinExistence type="predicted"/>
<dbReference type="STRING" id="715226.ABI_09470"/>
<sequence length="225" mass="24037">MERVRNLKFLWLAIFGGVGALLIWDEFFAPDVPQPPANISQAPVYGPGPVNPPEVLSGDLTPVDLPIENIAQQTQVWCWAAVSQQLIAASRGMANTPSQCQLVASAYGADPGPCCAGQDPRCVTTGSLQQIQALIQQYGGRTSTYAAPTDAMTLYRTLKMGHAVVIGIEAGQGMGHVVVARGMSFQQTPQGVVAMVHINDPMAHFTQPVPYSQVAAVWRQAIIVN</sequence>
<accession>F4QGQ8</accession>
<dbReference type="EMBL" id="GL883077">
    <property type="protein sequence ID" value="EGF92510.1"/>
    <property type="molecule type" value="Genomic_DNA"/>
</dbReference>
<reference evidence="3" key="1">
    <citation type="submission" date="2011-03" db="EMBL/GenBank/DDBJ databases">
        <title>Draft genome sequence of Brevundimonas diminuta.</title>
        <authorList>
            <person name="Brown P.J.B."/>
            <person name="Buechlein A."/>
            <person name="Hemmerich C."/>
            <person name="Brun Y.V."/>
        </authorList>
    </citation>
    <scope>NUCLEOTIDE SEQUENCE [LARGE SCALE GENOMIC DNA]</scope>
    <source>
        <strain evidence="3">C19</strain>
    </source>
</reference>
<keyword evidence="1" id="KW-0472">Membrane</keyword>
<dbReference type="Gene3D" id="3.90.70.10">
    <property type="entry name" value="Cysteine proteinases"/>
    <property type="match status" value="1"/>
</dbReference>
<dbReference type="HOGENOM" id="CLU_1227863_0_0_5"/>